<dbReference type="InterPro" id="IPR029063">
    <property type="entry name" value="SAM-dependent_MTases_sf"/>
</dbReference>
<dbReference type="SUPFAM" id="SSF53335">
    <property type="entry name" value="S-adenosyl-L-methionine-dependent methyltransferases"/>
    <property type="match status" value="1"/>
</dbReference>
<evidence type="ECO:0000313" key="3">
    <source>
        <dbReference type="Proteomes" id="UP000238762"/>
    </source>
</evidence>
<dbReference type="PANTHER" id="PTHR43861">
    <property type="entry name" value="TRANS-ACONITATE 2-METHYLTRANSFERASE-RELATED"/>
    <property type="match status" value="1"/>
</dbReference>
<organism evidence="2 3">
    <name type="scientific">Merismopedia glauca CCAP 1448/3</name>
    <dbReference type="NCBI Taxonomy" id="1296344"/>
    <lineage>
        <taxon>Bacteria</taxon>
        <taxon>Bacillati</taxon>
        <taxon>Cyanobacteriota</taxon>
        <taxon>Cyanophyceae</taxon>
        <taxon>Synechococcales</taxon>
        <taxon>Merismopediaceae</taxon>
        <taxon>Merismopedia</taxon>
    </lineage>
</organism>
<dbReference type="Gene3D" id="3.40.50.150">
    <property type="entry name" value="Vaccinia Virus protein VP39"/>
    <property type="match status" value="1"/>
</dbReference>
<keyword evidence="2" id="KW-0830">Ubiquinone</keyword>
<feature type="domain" description="Methyltransferase" evidence="1">
    <location>
        <begin position="23"/>
        <end position="137"/>
    </location>
</feature>
<proteinExistence type="predicted"/>
<dbReference type="InterPro" id="IPR025714">
    <property type="entry name" value="Methyltranfer_dom"/>
</dbReference>
<accession>A0A2T1C2G9</accession>
<dbReference type="Proteomes" id="UP000238762">
    <property type="component" value="Unassembled WGS sequence"/>
</dbReference>
<evidence type="ECO:0000259" key="1">
    <source>
        <dbReference type="Pfam" id="PF13847"/>
    </source>
</evidence>
<comment type="caution">
    <text evidence="2">The sequence shown here is derived from an EMBL/GenBank/DDBJ whole genome shotgun (WGS) entry which is preliminary data.</text>
</comment>
<dbReference type="Pfam" id="PF13847">
    <property type="entry name" value="Methyltransf_31"/>
    <property type="match status" value="1"/>
</dbReference>
<dbReference type="AlphaFoldDB" id="A0A2T1C2G9"/>
<dbReference type="CDD" id="cd02440">
    <property type="entry name" value="AdoMet_MTases"/>
    <property type="match status" value="1"/>
</dbReference>
<keyword evidence="3" id="KW-1185">Reference proteome</keyword>
<name>A0A2T1C2G9_9CYAN</name>
<evidence type="ECO:0000313" key="2">
    <source>
        <dbReference type="EMBL" id="PSB02475.1"/>
    </source>
</evidence>
<reference evidence="2 3" key="1">
    <citation type="submission" date="2018-02" db="EMBL/GenBank/DDBJ databases">
        <authorList>
            <person name="Cohen D.B."/>
            <person name="Kent A.D."/>
        </authorList>
    </citation>
    <scope>NUCLEOTIDE SEQUENCE [LARGE SCALE GENOMIC DNA]</scope>
    <source>
        <strain evidence="2 3">CCAP 1448/3</strain>
    </source>
</reference>
<dbReference type="OrthoDB" id="552816at2"/>
<protein>
    <submittedName>
        <fullName evidence="2">Ubiquinone biosynthesis protein UbiE</fullName>
    </submittedName>
</protein>
<sequence length="212" mass="24324">MGHREIYTVLHELLVSHFQKPFRMLELGCGDASFTAQALVDTNIAAYQGIDLSEVALEIAEENLAAIAIETILLKGDLSNFTNELPQNKPQQFDIIMTSFALHHLDLAQKDSVINNISNCLNPDGIFILIDVVRQENEEREAYIRRYLNDVEQRWSMITPQEYSMVENHISASDFPETQQTLRQLAAKHNFSRVECLYGDRLDTTQLLCFYR</sequence>
<dbReference type="EMBL" id="PVWJ01000059">
    <property type="protein sequence ID" value="PSB02475.1"/>
    <property type="molecule type" value="Genomic_DNA"/>
</dbReference>
<reference evidence="2 3" key="2">
    <citation type="submission" date="2018-03" db="EMBL/GenBank/DDBJ databases">
        <title>The ancient ancestry and fast evolution of plastids.</title>
        <authorList>
            <person name="Moore K.R."/>
            <person name="Magnabosco C."/>
            <person name="Momper L."/>
            <person name="Gold D.A."/>
            <person name="Bosak T."/>
            <person name="Fournier G.P."/>
        </authorList>
    </citation>
    <scope>NUCLEOTIDE SEQUENCE [LARGE SCALE GENOMIC DNA]</scope>
    <source>
        <strain evidence="2 3">CCAP 1448/3</strain>
    </source>
</reference>
<gene>
    <name evidence="2" type="ORF">C7B64_12975</name>
</gene>